<protein>
    <recommendedName>
        <fullName evidence="4">6-bladed beta-propeller</fullName>
    </recommendedName>
</protein>
<dbReference type="AlphaFoldDB" id="A0A0S2THK1"/>
<dbReference type="InterPro" id="IPR011042">
    <property type="entry name" value="6-blade_b-propeller_TolB-like"/>
</dbReference>
<dbReference type="Pfam" id="PF17170">
    <property type="entry name" value="DUF5128"/>
    <property type="match status" value="1"/>
</dbReference>
<keyword evidence="3" id="KW-1185">Reference proteome</keyword>
<dbReference type="Proteomes" id="UP000055136">
    <property type="component" value="Chromosome"/>
</dbReference>
<dbReference type="STRING" id="1748243.Tel_16535"/>
<dbReference type="PANTHER" id="PTHR24104:SF25">
    <property type="entry name" value="PROTEIN LIN-41"/>
    <property type="match status" value="1"/>
</dbReference>
<feature type="region of interest" description="Disordered" evidence="1">
    <location>
        <begin position="34"/>
        <end position="61"/>
    </location>
</feature>
<feature type="compositionally biased region" description="Polar residues" evidence="1">
    <location>
        <begin position="422"/>
        <end position="441"/>
    </location>
</feature>
<evidence type="ECO:0000313" key="3">
    <source>
        <dbReference type="Proteomes" id="UP000055136"/>
    </source>
</evidence>
<dbReference type="Gene3D" id="2.120.10.30">
    <property type="entry name" value="TolB, C-terminal domain"/>
    <property type="match status" value="2"/>
</dbReference>
<dbReference type="PANTHER" id="PTHR24104">
    <property type="entry name" value="E3 UBIQUITIN-PROTEIN LIGASE NHLRC1-RELATED"/>
    <property type="match status" value="1"/>
</dbReference>
<dbReference type="CDD" id="cd05819">
    <property type="entry name" value="NHL"/>
    <property type="match status" value="1"/>
</dbReference>
<dbReference type="GO" id="GO:0008270">
    <property type="term" value="F:zinc ion binding"/>
    <property type="evidence" value="ECO:0007669"/>
    <property type="project" value="UniProtKB-KW"/>
</dbReference>
<sequence>MGAAQLIGCATTEQTATAPGLETDQAASELAELFEGMGDEPASQDQQAAESAPAAPISEQQPKDVIEEAIDESVDPLDQIAASAPQPVLPTPQGAANIQVFDWRVIGSAPVGNFFTGVAHHDFIRPVAIAVQSEYLYVVDDGADILYRFDLASRRLEALLDLKAEMKGEVADVYVDKDFSFYLTDTEAGRVVHYDRHGRVLQVFRDHFNLVRPVAVTRLENGDVVIADGHYDHLLQFNSMGKLVAAHGGRGTGVAEFINIMTMAEGPDGYYVGARVGRRLQVLGRDGNYLYAFEEGAVVFPAAIAVDRNNRSYVADYMDNTIKVFDRGSLIGTIGRFGTGAGQFKRITDLWLDGNRLYIVDSLNQRIQVAQLAPNAAPVPGAMFDPETEPLQESVPETQAPPSSGSVDEMREEPVPGPPSDSVPQATEQSAADSPPDSSGQ</sequence>
<organism evidence="2 3">
    <name type="scientific">Candidatus Tenderia electrophaga</name>
    <dbReference type="NCBI Taxonomy" id="1748243"/>
    <lineage>
        <taxon>Bacteria</taxon>
        <taxon>Pseudomonadati</taxon>
        <taxon>Pseudomonadota</taxon>
        <taxon>Gammaproteobacteria</taxon>
        <taxon>Candidatus Tenderiales</taxon>
        <taxon>Candidatus Tenderiaceae</taxon>
        <taxon>Candidatus Tenderia</taxon>
    </lineage>
</organism>
<feature type="region of interest" description="Disordered" evidence="1">
    <location>
        <begin position="1"/>
        <end position="20"/>
    </location>
</feature>
<dbReference type="EMBL" id="CP013099">
    <property type="protein sequence ID" value="ALP54629.1"/>
    <property type="molecule type" value="Genomic_DNA"/>
</dbReference>
<dbReference type="SUPFAM" id="SSF101898">
    <property type="entry name" value="NHL repeat"/>
    <property type="match status" value="1"/>
</dbReference>
<evidence type="ECO:0000256" key="1">
    <source>
        <dbReference type="SAM" id="MobiDB-lite"/>
    </source>
</evidence>
<feature type="region of interest" description="Disordered" evidence="1">
    <location>
        <begin position="378"/>
        <end position="441"/>
    </location>
</feature>
<dbReference type="KEGG" id="tee:Tel_16535"/>
<accession>A0A0S2THK1</accession>
<proteinExistence type="predicted"/>
<reference evidence="2" key="1">
    <citation type="submission" date="2015-10" db="EMBL/GenBank/DDBJ databases">
        <title>Description of Candidatus Tenderia electrophaga gen. nov, sp. nov., an Uncultivated Electroautotroph from a Biocathode Enrichment.</title>
        <authorList>
            <person name="Eddie B.J."/>
            <person name="Malanoski A.P."/>
            <person name="Wang Z."/>
            <person name="Hall R.J."/>
            <person name="Oh S.D."/>
            <person name="Heiner C."/>
            <person name="Lin B."/>
            <person name="Strycharz-Glaven S.M."/>
        </authorList>
    </citation>
    <scope>NUCLEOTIDE SEQUENCE [LARGE SCALE GENOMIC DNA]</scope>
    <source>
        <strain evidence="2">NRL1</strain>
    </source>
</reference>
<evidence type="ECO:0008006" key="4">
    <source>
        <dbReference type="Google" id="ProtNLM"/>
    </source>
</evidence>
<feature type="compositionally biased region" description="Polar residues" evidence="1">
    <location>
        <begin position="395"/>
        <end position="406"/>
    </location>
</feature>
<evidence type="ECO:0000313" key="2">
    <source>
        <dbReference type="EMBL" id="ALP54629.1"/>
    </source>
</evidence>
<feature type="compositionally biased region" description="Low complexity" evidence="1">
    <location>
        <begin position="40"/>
        <end position="59"/>
    </location>
</feature>
<name>A0A0S2THK1_9GAMM</name>
<gene>
    <name evidence="2" type="ORF">Tel_16535</name>
</gene>
<dbReference type="InterPro" id="IPR050952">
    <property type="entry name" value="TRIM-NHL_E3_ligases"/>
</dbReference>